<dbReference type="HOGENOM" id="CLU_2658477_0_0_1"/>
<evidence type="ECO:0000313" key="2">
    <source>
        <dbReference type="Proteomes" id="UP000006038"/>
    </source>
</evidence>
<name>J3LWX7_ORYBR</name>
<evidence type="ECO:0000313" key="1">
    <source>
        <dbReference type="EnsemblPlants" id="OB04G16520.1"/>
    </source>
</evidence>
<dbReference type="AlphaFoldDB" id="J3LWX7"/>
<organism evidence="1">
    <name type="scientific">Oryza brachyantha</name>
    <name type="common">malo sina</name>
    <dbReference type="NCBI Taxonomy" id="4533"/>
    <lineage>
        <taxon>Eukaryota</taxon>
        <taxon>Viridiplantae</taxon>
        <taxon>Streptophyta</taxon>
        <taxon>Embryophyta</taxon>
        <taxon>Tracheophyta</taxon>
        <taxon>Spermatophyta</taxon>
        <taxon>Magnoliopsida</taxon>
        <taxon>Liliopsida</taxon>
        <taxon>Poales</taxon>
        <taxon>Poaceae</taxon>
        <taxon>BOP clade</taxon>
        <taxon>Oryzoideae</taxon>
        <taxon>Oryzeae</taxon>
        <taxon>Oryzinae</taxon>
        <taxon>Oryza</taxon>
    </lineage>
</organism>
<protein>
    <submittedName>
        <fullName evidence="1">Uncharacterized protein</fullName>
    </submittedName>
</protein>
<keyword evidence="2" id="KW-1185">Reference proteome</keyword>
<reference evidence="1" key="1">
    <citation type="journal article" date="2013" name="Nat. Commun.">
        <title>Whole-genome sequencing of Oryza brachyantha reveals mechanisms underlying Oryza genome evolution.</title>
        <authorList>
            <person name="Chen J."/>
            <person name="Huang Q."/>
            <person name="Gao D."/>
            <person name="Wang J."/>
            <person name="Lang Y."/>
            <person name="Liu T."/>
            <person name="Li B."/>
            <person name="Bai Z."/>
            <person name="Luis Goicoechea J."/>
            <person name="Liang C."/>
            <person name="Chen C."/>
            <person name="Zhang W."/>
            <person name="Sun S."/>
            <person name="Liao Y."/>
            <person name="Zhang X."/>
            <person name="Yang L."/>
            <person name="Song C."/>
            <person name="Wang M."/>
            <person name="Shi J."/>
            <person name="Liu G."/>
            <person name="Liu J."/>
            <person name="Zhou H."/>
            <person name="Zhou W."/>
            <person name="Yu Q."/>
            <person name="An N."/>
            <person name="Chen Y."/>
            <person name="Cai Q."/>
            <person name="Wang B."/>
            <person name="Liu B."/>
            <person name="Min J."/>
            <person name="Huang Y."/>
            <person name="Wu H."/>
            <person name="Li Z."/>
            <person name="Zhang Y."/>
            <person name="Yin Y."/>
            <person name="Song W."/>
            <person name="Jiang J."/>
            <person name="Jackson S.A."/>
            <person name="Wing R.A."/>
            <person name="Wang J."/>
            <person name="Chen M."/>
        </authorList>
    </citation>
    <scope>NUCLEOTIDE SEQUENCE [LARGE SCALE GENOMIC DNA]</scope>
    <source>
        <strain evidence="1">cv. IRGC 101232</strain>
    </source>
</reference>
<sequence>MLKSEDNKLESLFLVNERICLQQFVHRLCLQAYHIPNISECVCNFSCNSFNMQSYFASRKGYINYHAGACMQWPTV</sequence>
<proteinExistence type="predicted"/>
<dbReference type="Gramene" id="OB04G16520.1">
    <property type="protein sequence ID" value="OB04G16520.1"/>
    <property type="gene ID" value="OB04G16520"/>
</dbReference>
<dbReference type="EnsemblPlants" id="OB04G16520.1">
    <property type="protein sequence ID" value="OB04G16520.1"/>
    <property type="gene ID" value="OB04G16520"/>
</dbReference>
<reference evidence="1" key="2">
    <citation type="submission" date="2013-04" db="UniProtKB">
        <authorList>
            <consortium name="EnsemblPlants"/>
        </authorList>
    </citation>
    <scope>IDENTIFICATION</scope>
</reference>
<dbReference type="Proteomes" id="UP000006038">
    <property type="component" value="Chromosome 4"/>
</dbReference>
<accession>J3LWX7</accession>